<feature type="signal peptide" evidence="1">
    <location>
        <begin position="1"/>
        <end position="17"/>
    </location>
</feature>
<proteinExistence type="predicted"/>
<feature type="chain" id="PRO_5014345734" evidence="1">
    <location>
        <begin position="18"/>
        <end position="72"/>
    </location>
</feature>
<name>A0A2K3Q317_9HYPO</name>
<accession>A0A2K3Q317</accession>
<evidence type="ECO:0000313" key="3">
    <source>
        <dbReference type="Proteomes" id="UP000236621"/>
    </source>
</evidence>
<evidence type="ECO:0000256" key="1">
    <source>
        <dbReference type="SAM" id="SignalP"/>
    </source>
</evidence>
<dbReference type="OrthoDB" id="3600127at2759"/>
<comment type="caution">
    <text evidence="2">The sequence shown here is derived from an EMBL/GenBank/DDBJ whole genome shotgun (WGS) entry which is preliminary data.</text>
</comment>
<dbReference type="Proteomes" id="UP000236621">
    <property type="component" value="Unassembled WGS sequence"/>
</dbReference>
<dbReference type="EMBL" id="NRSZ01001225">
    <property type="protein sequence ID" value="PNY21902.1"/>
    <property type="molecule type" value="Genomic_DNA"/>
</dbReference>
<dbReference type="STRING" id="45235.A0A2K3Q317"/>
<protein>
    <submittedName>
        <fullName evidence="2">Uncharacterized protein</fullName>
    </submittedName>
</protein>
<evidence type="ECO:0000313" key="2">
    <source>
        <dbReference type="EMBL" id="PNY21902.1"/>
    </source>
</evidence>
<sequence>MKGAFVFGAIAAAVVSAWEYPDCERDNCYRNLIDSRFKAEAPKFCFEFLSGTTTASKAIPTDFNNCDGDVRR</sequence>
<gene>
    <name evidence="2" type="ORF">TCAP_07202</name>
</gene>
<keyword evidence="1" id="KW-0732">Signal</keyword>
<dbReference type="AlphaFoldDB" id="A0A2K3Q317"/>
<feature type="non-terminal residue" evidence="2">
    <location>
        <position position="72"/>
    </location>
</feature>
<organism evidence="2 3">
    <name type="scientific">Tolypocladium capitatum</name>
    <dbReference type="NCBI Taxonomy" id="45235"/>
    <lineage>
        <taxon>Eukaryota</taxon>
        <taxon>Fungi</taxon>
        <taxon>Dikarya</taxon>
        <taxon>Ascomycota</taxon>
        <taxon>Pezizomycotina</taxon>
        <taxon>Sordariomycetes</taxon>
        <taxon>Hypocreomycetidae</taxon>
        <taxon>Hypocreales</taxon>
        <taxon>Ophiocordycipitaceae</taxon>
        <taxon>Tolypocladium</taxon>
    </lineage>
</organism>
<reference evidence="2 3" key="1">
    <citation type="submission" date="2017-08" db="EMBL/GenBank/DDBJ databases">
        <title>Harnessing the power of phylogenomics to disentangle the directionality and signatures of interkingdom host jumping in the parasitic fungal genus Tolypocladium.</title>
        <authorList>
            <person name="Quandt C.A."/>
            <person name="Patterson W."/>
            <person name="Spatafora J.W."/>
        </authorList>
    </citation>
    <scope>NUCLEOTIDE SEQUENCE [LARGE SCALE GENOMIC DNA]</scope>
    <source>
        <strain evidence="2 3">CBS 113982</strain>
    </source>
</reference>
<keyword evidence="3" id="KW-1185">Reference proteome</keyword>